<accession>F5XLZ4</accession>
<evidence type="ECO:0000313" key="1">
    <source>
        <dbReference type="EMBL" id="BAK33873.1"/>
    </source>
</evidence>
<dbReference type="HOGENOM" id="CLU_1487425_0_0_11"/>
<dbReference type="RefSeq" id="WP_013861759.1">
    <property type="nucleotide sequence ID" value="NC_015635.1"/>
</dbReference>
<dbReference type="AlphaFoldDB" id="F5XLZ4"/>
<dbReference type="KEGG" id="mph:MLP_08590"/>
<protein>
    <submittedName>
        <fullName evidence="1">Uncharacterized protein</fullName>
    </submittedName>
</protein>
<reference evidence="1 2" key="1">
    <citation type="submission" date="2011-05" db="EMBL/GenBank/DDBJ databases">
        <title>Whole genome sequence of Microlunatus phosphovorus NM-1.</title>
        <authorList>
            <person name="Hosoyama A."/>
            <person name="Sasaki K."/>
            <person name="Harada T."/>
            <person name="Igarashi R."/>
            <person name="Kawakoshi A."/>
            <person name="Sasagawa M."/>
            <person name="Fukada J."/>
            <person name="Nakamura S."/>
            <person name="Katano Y."/>
            <person name="Hanada S."/>
            <person name="Kamagata Y."/>
            <person name="Nakamura N."/>
            <person name="Yamazaki S."/>
            <person name="Fujita N."/>
        </authorList>
    </citation>
    <scope>NUCLEOTIDE SEQUENCE [LARGE SCALE GENOMIC DNA]</scope>
    <source>
        <strain evidence="2">ATCC 700054 / DSM 10555 / JCM 9379 / NBRC 101784 / NCIMB 13414 / VKM Ac-1990 / NM-1</strain>
    </source>
</reference>
<dbReference type="Proteomes" id="UP000007947">
    <property type="component" value="Chromosome"/>
</dbReference>
<organism evidence="1 2">
    <name type="scientific">Microlunatus phosphovorus (strain ATCC 700054 / DSM 10555 / JCM 9379 / NBRC 101784 / NCIMB 13414 / VKM Ac-1990 / NM-1)</name>
    <dbReference type="NCBI Taxonomy" id="1032480"/>
    <lineage>
        <taxon>Bacteria</taxon>
        <taxon>Bacillati</taxon>
        <taxon>Actinomycetota</taxon>
        <taxon>Actinomycetes</taxon>
        <taxon>Propionibacteriales</taxon>
        <taxon>Propionibacteriaceae</taxon>
        <taxon>Microlunatus</taxon>
    </lineage>
</organism>
<proteinExistence type="predicted"/>
<name>F5XLZ4_MICPN</name>
<dbReference type="EMBL" id="AP012204">
    <property type="protein sequence ID" value="BAK33873.1"/>
    <property type="molecule type" value="Genomic_DNA"/>
</dbReference>
<gene>
    <name evidence="1" type="ordered locus">MLP_08590</name>
</gene>
<keyword evidence="2" id="KW-1185">Reference proteome</keyword>
<sequence>MTEIGFFDEVAAVGSEVLDALSQRPDTAPYLRRTRDVYQLLVEIHDDILNATVEVCTVPTLAEGQRVLRSLHHEALESVFRARRWCDELEALGEDLRFLPAGVTIDGVDAWRRFTSALQEREGEVAWLYEEALYNMISRAETARTIEDRKDYMYKVSDELVAQKAKFDLLAKRAAAVARRR</sequence>
<evidence type="ECO:0000313" key="2">
    <source>
        <dbReference type="Proteomes" id="UP000007947"/>
    </source>
</evidence>